<dbReference type="STRING" id="90262.A0A1X2J3W4"/>
<comment type="caution">
    <text evidence="8">The sequence shown here is derived from an EMBL/GenBank/DDBJ whole genome shotgun (WGS) entry which is preliminary data.</text>
</comment>
<evidence type="ECO:0000256" key="2">
    <source>
        <dbReference type="ARBA" id="ARBA00022737"/>
    </source>
</evidence>
<keyword evidence="5" id="KW-0539">Nucleus</keyword>
<proteinExistence type="predicted"/>
<dbReference type="PROSITE" id="PS50172">
    <property type="entry name" value="BRCT"/>
    <property type="match status" value="2"/>
</dbReference>
<feature type="region of interest" description="Disordered" evidence="6">
    <location>
        <begin position="509"/>
        <end position="529"/>
    </location>
</feature>
<dbReference type="SUPFAM" id="SSF52113">
    <property type="entry name" value="BRCT domain"/>
    <property type="match status" value="2"/>
</dbReference>
<sequence length="629" mass="70866">MLASLLRLETLLKCDLWNCIYDRLGETRQCPTCHMPAIVKNLRKDPMHDTLIACVKKLKQCLIESNPTSLSVPSYDPIKVGSNSQSHFQSPASQQHQQRTTELLLEYSQNVEHELENDTGCPQQFQQLRRTYDSDATTQSSQRLVTTADDINQTIDNNERPAPLPRSKLLPTHSTDDLLLAMEDEEVNEDELSYSDTPASSAFTTTVINSETDTTIPLPTICKQQNRIYSSSDDLLAAMELEEMLMDDDDDDGDNAFDSARSSLANKTSCGQSMPLSRSNRRRLSNNTCAGEEVSEPTNKHQKTELTTNSSNFAVPLLPMTNENNQSTLWKCTTCLFGGNEANQLICNICRKERTEDVPMANDMTPTFPATLDLSITSRSIVPSTITTEILQQQRQEQQLQQLGGSNQNIAVRVMCTSLTENDNAKLDSAMSMAIDSSLKMEIYSDVRDLDNVTHLITSVNEQGLCTRTIKYLLSIITGKWIVSTSWMIESIQVGYWLPEENYQIVGDKTSGITNGPERGRRQRQGMDDGDPIRFFGKDDIRFFFYGDFSDHDTKVKLLQLVRKGGGKIISRRPPLDQLHQDGLIIIVPSLEEMRCSRKKAHAWLDKCAHVKDSQWLLDSIARSNWVLE</sequence>
<dbReference type="InterPro" id="IPR036420">
    <property type="entry name" value="BRCT_dom_sf"/>
</dbReference>
<dbReference type="InterPro" id="IPR031099">
    <property type="entry name" value="BRCA1-associated"/>
</dbReference>
<dbReference type="GO" id="GO:0004842">
    <property type="term" value="F:ubiquitin-protein transferase activity"/>
    <property type="evidence" value="ECO:0007669"/>
    <property type="project" value="TreeGrafter"/>
</dbReference>
<dbReference type="GO" id="GO:0045944">
    <property type="term" value="P:positive regulation of transcription by RNA polymerase II"/>
    <property type="evidence" value="ECO:0007669"/>
    <property type="project" value="TreeGrafter"/>
</dbReference>
<name>A0A1X2J3W4_9FUNG</name>
<dbReference type="AlphaFoldDB" id="A0A1X2J3W4"/>
<dbReference type="PANTHER" id="PTHR13763">
    <property type="entry name" value="BREAST CANCER TYPE 1 SUSCEPTIBILITY PROTEIN BRCA1"/>
    <property type="match status" value="1"/>
</dbReference>
<feature type="compositionally biased region" description="Polar residues" evidence="6">
    <location>
        <begin position="266"/>
        <end position="275"/>
    </location>
</feature>
<dbReference type="Proteomes" id="UP000193560">
    <property type="component" value="Unassembled WGS sequence"/>
</dbReference>
<accession>A0A1X2J3W4</accession>
<feature type="domain" description="BRCT" evidence="7">
    <location>
        <begin position="442"/>
        <end position="505"/>
    </location>
</feature>
<reference evidence="8 9" key="1">
    <citation type="submission" date="2016-07" db="EMBL/GenBank/DDBJ databases">
        <title>Pervasive Adenine N6-methylation of Active Genes in Fungi.</title>
        <authorList>
            <consortium name="DOE Joint Genome Institute"/>
            <person name="Mondo S.J."/>
            <person name="Dannebaum R.O."/>
            <person name="Kuo R.C."/>
            <person name="Labutti K."/>
            <person name="Haridas S."/>
            <person name="Kuo A."/>
            <person name="Salamov A."/>
            <person name="Ahrendt S.R."/>
            <person name="Lipzen A."/>
            <person name="Sullivan W."/>
            <person name="Andreopoulos W.B."/>
            <person name="Clum A."/>
            <person name="Lindquist E."/>
            <person name="Daum C."/>
            <person name="Ramamoorthy G.K."/>
            <person name="Gryganskyi A."/>
            <person name="Culley D."/>
            <person name="Magnuson J.K."/>
            <person name="James T.Y."/>
            <person name="O'Malley M.A."/>
            <person name="Stajich J.E."/>
            <person name="Spatafora J.W."/>
            <person name="Visel A."/>
            <person name="Grigoriev I.V."/>
        </authorList>
    </citation>
    <scope>NUCLEOTIDE SEQUENCE [LARGE SCALE GENOMIC DNA]</scope>
    <source>
        <strain evidence="8 9">NRRL 1336</strain>
    </source>
</reference>
<organism evidence="8 9">
    <name type="scientific">Absidia repens</name>
    <dbReference type="NCBI Taxonomy" id="90262"/>
    <lineage>
        <taxon>Eukaryota</taxon>
        <taxon>Fungi</taxon>
        <taxon>Fungi incertae sedis</taxon>
        <taxon>Mucoromycota</taxon>
        <taxon>Mucoromycotina</taxon>
        <taxon>Mucoromycetes</taxon>
        <taxon>Mucorales</taxon>
        <taxon>Cunninghamellaceae</taxon>
        <taxon>Absidia</taxon>
    </lineage>
</organism>
<evidence type="ECO:0000256" key="1">
    <source>
        <dbReference type="ARBA" id="ARBA00004123"/>
    </source>
</evidence>
<dbReference type="PANTHER" id="PTHR13763:SF0">
    <property type="entry name" value="BREAST CANCER TYPE 1 SUSCEPTIBILITY PROTEIN"/>
    <property type="match status" value="1"/>
</dbReference>
<keyword evidence="3" id="KW-0227">DNA damage</keyword>
<dbReference type="Gene3D" id="3.40.50.10190">
    <property type="entry name" value="BRCT domain"/>
    <property type="match status" value="2"/>
</dbReference>
<dbReference type="GO" id="GO:0005634">
    <property type="term" value="C:nucleus"/>
    <property type="evidence" value="ECO:0007669"/>
    <property type="project" value="UniProtKB-SubCell"/>
</dbReference>
<keyword evidence="2" id="KW-0677">Repeat</keyword>
<evidence type="ECO:0000256" key="3">
    <source>
        <dbReference type="ARBA" id="ARBA00022763"/>
    </source>
</evidence>
<dbReference type="InterPro" id="IPR001357">
    <property type="entry name" value="BRCT_dom"/>
</dbReference>
<dbReference type="EMBL" id="MCGE01000001">
    <property type="protein sequence ID" value="ORZ25924.1"/>
    <property type="molecule type" value="Genomic_DNA"/>
</dbReference>
<dbReference type="SMART" id="SM00292">
    <property type="entry name" value="BRCT"/>
    <property type="match status" value="2"/>
</dbReference>
<dbReference type="GO" id="GO:0000724">
    <property type="term" value="P:double-strand break repair via homologous recombination"/>
    <property type="evidence" value="ECO:0007669"/>
    <property type="project" value="TreeGrafter"/>
</dbReference>
<dbReference type="OrthoDB" id="549017at2759"/>
<keyword evidence="9" id="KW-1185">Reference proteome</keyword>
<dbReference type="CDD" id="cd17720">
    <property type="entry name" value="BRCT_Bard1_rpt2"/>
    <property type="match status" value="1"/>
</dbReference>
<evidence type="ECO:0000256" key="6">
    <source>
        <dbReference type="SAM" id="MobiDB-lite"/>
    </source>
</evidence>
<feature type="domain" description="BRCT" evidence="7">
    <location>
        <begin position="539"/>
        <end position="629"/>
    </location>
</feature>
<comment type="subcellular location">
    <subcellularLocation>
        <location evidence="1">Nucleus</location>
    </subcellularLocation>
</comment>
<protein>
    <recommendedName>
        <fullName evidence="7">BRCT domain-containing protein</fullName>
    </recommendedName>
</protein>
<evidence type="ECO:0000256" key="5">
    <source>
        <dbReference type="ARBA" id="ARBA00023242"/>
    </source>
</evidence>
<evidence type="ECO:0000259" key="7">
    <source>
        <dbReference type="PROSITE" id="PS50172"/>
    </source>
</evidence>
<evidence type="ECO:0000313" key="9">
    <source>
        <dbReference type="Proteomes" id="UP000193560"/>
    </source>
</evidence>
<gene>
    <name evidence="8" type="ORF">BCR42DRAFT_17168</name>
</gene>
<feature type="region of interest" description="Disordered" evidence="6">
    <location>
        <begin position="266"/>
        <end position="305"/>
    </location>
</feature>
<feature type="region of interest" description="Disordered" evidence="6">
    <location>
        <begin position="146"/>
        <end position="171"/>
    </location>
</feature>
<evidence type="ECO:0000256" key="4">
    <source>
        <dbReference type="ARBA" id="ARBA00023204"/>
    </source>
</evidence>
<keyword evidence="4" id="KW-0234">DNA repair</keyword>
<evidence type="ECO:0000313" key="8">
    <source>
        <dbReference type="EMBL" id="ORZ25924.1"/>
    </source>
</evidence>
<feature type="compositionally biased region" description="Polar residues" evidence="6">
    <location>
        <begin position="146"/>
        <end position="156"/>
    </location>
</feature>